<dbReference type="Pfam" id="PF12966">
    <property type="entry name" value="AtpR"/>
    <property type="match status" value="1"/>
</dbReference>
<organism evidence="2 3">
    <name type="scientific">Pseudanabaena galeata UHCC 0370</name>
    <dbReference type="NCBI Taxonomy" id="3110310"/>
    <lineage>
        <taxon>Bacteria</taxon>
        <taxon>Bacillati</taxon>
        <taxon>Cyanobacteriota</taxon>
        <taxon>Cyanophyceae</taxon>
        <taxon>Pseudanabaenales</taxon>
        <taxon>Pseudanabaenaceae</taxon>
        <taxon>Pseudanabaena</taxon>
    </lineage>
</organism>
<keyword evidence="1" id="KW-0812">Transmembrane</keyword>
<feature type="transmembrane region" description="Helical" evidence="1">
    <location>
        <begin position="6"/>
        <end position="30"/>
    </location>
</feature>
<keyword evidence="3" id="KW-1185">Reference proteome</keyword>
<keyword evidence="1" id="KW-1133">Transmembrane helix</keyword>
<keyword evidence="1" id="KW-0472">Membrane</keyword>
<feature type="transmembrane region" description="Helical" evidence="1">
    <location>
        <begin position="42"/>
        <end position="65"/>
    </location>
</feature>
<proteinExistence type="predicted"/>
<feature type="transmembrane region" description="Helical" evidence="1">
    <location>
        <begin position="71"/>
        <end position="89"/>
    </location>
</feature>
<dbReference type="InterPro" id="IPR017581">
    <property type="entry name" value="AtpR-like"/>
</dbReference>
<reference evidence="2 3" key="1">
    <citation type="submission" date="2023-12" db="EMBL/GenBank/DDBJ databases">
        <title>Baltic Sea Cyanobacteria.</title>
        <authorList>
            <person name="Delbaje E."/>
            <person name="Fewer D.P."/>
            <person name="Shishido T.K."/>
        </authorList>
    </citation>
    <scope>NUCLEOTIDE SEQUENCE [LARGE SCALE GENOMIC DNA]</scope>
    <source>
        <strain evidence="2 3">UHCC 0370</strain>
    </source>
</reference>
<accession>A0ABU5TGC1</accession>
<comment type="caution">
    <text evidence="2">The sequence shown here is derived from an EMBL/GenBank/DDBJ whole genome shotgun (WGS) entry which is preliminary data.</text>
</comment>
<name>A0ABU5TGC1_9CYAN</name>
<evidence type="ECO:0000256" key="1">
    <source>
        <dbReference type="SAM" id="Phobius"/>
    </source>
</evidence>
<dbReference type="EMBL" id="JAYGIE010000016">
    <property type="protein sequence ID" value="MEA5477078.1"/>
    <property type="molecule type" value="Genomic_DNA"/>
</dbReference>
<protein>
    <submittedName>
        <fullName evidence="2">ATP synthase subunit I</fullName>
    </submittedName>
</protein>
<evidence type="ECO:0000313" key="2">
    <source>
        <dbReference type="EMBL" id="MEA5477078.1"/>
    </source>
</evidence>
<sequence length="105" mass="12112">MSDMNNFFFLLITLTLGVLLGNIYFQGLWITVQQLPNAENPILLTFGSFFGRLAIAIAGFALIIMLTKENAIWYLFICVSAFIWVRNRLIHKIQPRKSSPKYNRI</sequence>
<dbReference type="Proteomes" id="UP001301388">
    <property type="component" value="Unassembled WGS sequence"/>
</dbReference>
<evidence type="ECO:0000313" key="3">
    <source>
        <dbReference type="Proteomes" id="UP001301388"/>
    </source>
</evidence>
<gene>
    <name evidence="2" type="ORF">VB774_05540</name>
</gene>